<dbReference type="Pfam" id="PF23562">
    <property type="entry name" value="AMP-binding_C_3"/>
    <property type="match status" value="1"/>
</dbReference>
<dbReference type="PANTHER" id="PTHR43439">
    <property type="entry name" value="PHENYLACETATE-COENZYME A LIGASE"/>
    <property type="match status" value="1"/>
</dbReference>
<dbReference type="OrthoDB" id="429813at2759"/>
<comment type="caution">
    <text evidence="3">The sequence shown here is derived from an EMBL/GenBank/DDBJ whole genome shotgun (WGS) entry which is preliminary data.</text>
</comment>
<keyword evidence="1" id="KW-0596">Phosphopantetheine</keyword>
<evidence type="ECO:0000256" key="1">
    <source>
        <dbReference type="ARBA" id="ARBA00022450"/>
    </source>
</evidence>
<protein>
    <recommendedName>
        <fullName evidence="5">AMP-dependent synthetase/ligase domain-containing protein</fullName>
    </recommendedName>
</protein>
<keyword evidence="2" id="KW-0597">Phosphoprotein</keyword>
<evidence type="ECO:0008006" key="5">
    <source>
        <dbReference type="Google" id="ProtNLM"/>
    </source>
</evidence>
<accession>A0A8H4W846</accession>
<dbReference type="EMBL" id="JAAMPI010000007">
    <property type="protein sequence ID" value="KAF4637858.1"/>
    <property type="molecule type" value="Genomic_DNA"/>
</dbReference>
<evidence type="ECO:0000313" key="3">
    <source>
        <dbReference type="EMBL" id="KAF4637858.1"/>
    </source>
</evidence>
<name>A0A8H4W846_9HELO</name>
<dbReference type="PANTHER" id="PTHR43439:SF2">
    <property type="entry name" value="ENZYME, PUTATIVE (JCVI)-RELATED"/>
    <property type="match status" value="1"/>
</dbReference>
<evidence type="ECO:0000313" key="4">
    <source>
        <dbReference type="Proteomes" id="UP000566819"/>
    </source>
</evidence>
<evidence type="ECO:0000256" key="2">
    <source>
        <dbReference type="ARBA" id="ARBA00022553"/>
    </source>
</evidence>
<dbReference type="AlphaFoldDB" id="A0A8H4W846"/>
<dbReference type="Proteomes" id="UP000566819">
    <property type="component" value="Unassembled WGS sequence"/>
</dbReference>
<dbReference type="SUPFAM" id="SSF56801">
    <property type="entry name" value="Acetyl-CoA synthetase-like"/>
    <property type="match status" value="1"/>
</dbReference>
<gene>
    <name evidence="3" type="ORF">G7Y89_g212</name>
</gene>
<organism evidence="3 4">
    <name type="scientific">Cudoniella acicularis</name>
    <dbReference type="NCBI Taxonomy" id="354080"/>
    <lineage>
        <taxon>Eukaryota</taxon>
        <taxon>Fungi</taxon>
        <taxon>Dikarya</taxon>
        <taxon>Ascomycota</taxon>
        <taxon>Pezizomycotina</taxon>
        <taxon>Leotiomycetes</taxon>
        <taxon>Helotiales</taxon>
        <taxon>Tricladiaceae</taxon>
        <taxon>Cudoniella</taxon>
    </lineage>
</organism>
<proteinExistence type="predicted"/>
<dbReference type="InterPro" id="IPR051414">
    <property type="entry name" value="Adenylate-forming_Reductase"/>
</dbReference>
<keyword evidence="4" id="KW-1185">Reference proteome</keyword>
<reference evidence="3 4" key="1">
    <citation type="submission" date="2020-03" db="EMBL/GenBank/DDBJ databases">
        <title>Draft Genome Sequence of Cudoniella acicularis.</title>
        <authorList>
            <person name="Buettner E."/>
            <person name="Kellner H."/>
        </authorList>
    </citation>
    <scope>NUCLEOTIDE SEQUENCE [LARGE SCALE GENOMIC DNA]</scope>
    <source>
        <strain evidence="3 4">DSM 108380</strain>
    </source>
</reference>
<sequence>MVGFLCATAFNIYWGMTPIFGPGTTSPTPELAAAVHSLDLCQSTVLPVSILEPLSKIPEYLEGIRNLSLVIWCGSSFTFPTIPEKIRALIPINAGYGATEAGPFITQIESQDEHEYMSFSPLMNAGFQHHSKDLYEMVIAKKGYAGGFQQHIFCTFPELNKWHSKDLFSKHPRKEELRRYRGRSDDMIVLSNATNVNPLLIEGILTQHLKVITVLLTGTNKPGVAWLLEVIEPPENGEQKRVLIEELWPVVEKANAVVHEMGRVAFVGREREVVRN</sequence>